<dbReference type="EC" id="2.7.13.3" evidence="2"/>
<dbReference type="Gene3D" id="3.30.450.20">
    <property type="entry name" value="PAS domain"/>
    <property type="match status" value="2"/>
</dbReference>
<dbReference type="InterPro" id="IPR005467">
    <property type="entry name" value="His_kinase_dom"/>
</dbReference>
<feature type="domain" description="PAS" evidence="13">
    <location>
        <begin position="189"/>
        <end position="234"/>
    </location>
</feature>
<dbReference type="RefSeq" id="WP_130154317.1">
    <property type="nucleotide sequence ID" value="NZ_SCFB01000007.1"/>
</dbReference>
<dbReference type="InterPro" id="IPR036097">
    <property type="entry name" value="HisK_dim/P_sf"/>
</dbReference>
<dbReference type="CDD" id="cd00130">
    <property type="entry name" value="PAS"/>
    <property type="match status" value="2"/>
</dbReference>
<dbReference type="InterPro" id="IPR003661">
    <property type="entry name" value="HisK_dim/P_dom"/>
</dbReference>
<sequence length="806" mass="90159">MASKRLAYLLGFVGIVLWGGSLLAIATFSDDYRITIALSVLGALSLVGMGIYFFFQRFHNNHLHKTNLTAVIHNTLANYHEVHLFDETGKTLFSTHPHLYAHKKEFLRRLMLRVQASPETTRFKKWLEEHYPGEILLAEGGDGLGQQQRWWLAHVSPIDPLLVGGRHLLLVTMTEVTKYLTPYHQLKAAYHQLESFLDNAPFALFYTNRTGHIVGSNDTFGQWLGLDRNEILGQPLAAYIENWNSGQALPLKPLVITLKPSKKSAFKALWFPPSLQSKDQVSFLCRLDDQLIAGGLQTHKGGGMDDTFNQAPIPAVVIQEDGRMLSFNPAFAAMISDVITVNHDRLKLGGNLYEIVHPSTRGEIANRLRNIASQQTAAIPFEMRFEGIKTHTTAYATPLKSSMSLQPSLLIQFIDISEQKRLEQQFIQSQKMQAVGQLAGGIAHDFNNLLTAMIGFCDLLLQRYMPSDPSYTDIIQIKQNANRAANLVRQLLAFSRQQNLQPKVINITDTLAELSALLRRLIGAGIDLQMIHGRDLWPVRVDASQLEQVIINLAVNARDAMSQGGNLIIRTGHYQLPRPRQLGHETMPVGDYVLIEVVDTGHGIQQEHLDHIFEPFFSTKELGSGTGLGLSTVYGIVKQTGGFIAVESEQDHGTIFKLFLPRYDGVEPISTIEHEQQTTDLTGSETILLVEDEDAVRLFSGRALREKGYRVLEANSGDAALDIIKKGEVLDLLITDVVMPKMDGPTLNKKVRDLLPHIKTIFISGYAEDTFRRNLDDNAQIHFLAKPFTLKDLAAKVKDVLHAKKR</sequence>
<protein>
    <recommendedName>
        <fullName evidence="2">histidine kinase</fullName>
        <ecNumber evidence="2">2.7.13.3</ecNumber>
    </recommendedName>
</protein>
<evidence type="ECO:0000256" key="2">
    <source>
        <dbReference type="ARBA" id="ARBA00012438"/>
    </source>
</evidence>
<reference evidence="14 15" key="1">
    <citation type="submission" date="2018-10" db="EMBL/GenBank/DDBJ databases">
        <title>An updated phylogeny of the Alphaproteobacteria reveals that the parasitic Rickettsiales and Holosporales have independent origins.</title>
        <authorList>
            <person name="Munoz-Gomez S.A."/>
            <person name="Hess S."/>
            <person name="Burger G."/>
            <person name="Lang B.F."/>
            <person name="Susko E."/>
            <person name="Slamovits C.H."/>
            <person name="Roger A.J."/>
        </authorList>
    </citation>
    <scope>NUCLEOTIDE SEQUENCE [LARGE SCALE GENOMIC DNA]</scope>
    <source>
        <strain evidence="14">HOLO01</strain>
    </source>
</reference>
<dbReference type="PRINTS" id="PR00344">
    <property type="entry name" value="BCTRLSENSOR"/>
</dbReference>
<dbReference type="PANTHER" id="PTHR43065:SF42">
    <property type="entry name" value="TWO-COMPONENT SENSOR PPRA"/>
    <property type="match status" value="1"/>
</dbReference>
<dbReference type="EMBL" id="SCFB01000007">
    <property type="protein sequence ID" value="RZI45741.1"/>
    <property type="molecule type" value="Genomic_DNA"/>
</dbReference>
<comment type="caution">
    <text evidence="14">The sequence shown here is derived from an EMBL/GenBank/DDBJ whole genome shotgun (WGS) entry which is preliminary data.</text>
</comment>
<feature type="modified residue" description="4-aspartylphosphate" evidence="9">
    <location>
        <position position="736"/>
    </location>
</feature>
<dbReference type="AlphaFoldDB" id="A0A4Q7DFY9"/>
<dbReference type="InterPro" id="IPR001789">
    <property type="entry name" value="Sig_transdc_resp-reg_receiver"/>
</dbReference>
<dbReference type="PANTHER" id="PTHR43065">
    <property type="entry name" value="SENSOR HISTIDINE KINASE"/>
    <property type="match status" value="1"/>
</dbReference>
<dbReference type="InterPro" id="IPR000014">
    <property type="entry name" value="PAS"/>
</dbReference>
<feature type="transmembrane region" description="Helical" evidence="10">
    <location>
        <begin position="7"/>
        <end position="28"/>
    </location>
</feature>
<evidence type="ECO:0000256" key="10">
    <source>
        <dbReference type="SAM" id="Phobius"/>
    </source>
</evidence>
<keyword evidence="8" id="KW-0902">Two-component regulatory system</keyword>
<keyword evidence="6" id="KW-0418">Kinase</keyword>
<dbReference type="SMART" id="SM00448">
    <property type="entry name" value="REC"/>
    <property type="match status" value="1"/>
</dbReference>
<dbReference type="Gene3D" id="3.40.50.2300">
    <property type="match status" value="1"/>
</dbReference>
<accession>A0A4Q7DFY9</accession>
<dbReference type="GO" id="GO:0005524">
    <property type="term" value="F:ATP binding"/>
    <property type="evidence" value="ECO:0007669"/>
    <property type="project" value="UniProtKB-KW"/>
</dbReference>
<organism evidence="14 15">
    <name type="scientific">Candidatus Finniella inopinata</name>
    <dbReference type="NCBI Taxonomy" id="1696036"/>
    <lineage>
        <taxon>Bacteria</taxon>
        <taxon>Pseudomonadati</taxon>
        <taxon>Pseudomonadota</taxon>
        <taxon>Alphaproteobacteria</taxon>
        <taxon>Holosporales</taxon>
        <taxon>Candidatus Paracaedibacteraceae</taxon>
        <taxon>Candidatus Finniella</taxon>
    </lineage>
</organism>
<evidence type="ECO:0000256" key="9">
    <source>
        <dbReference type="PROSITE-ProRule" id="PRU00169"/>
    </source>
</evidence>
<dbReference type="Proteomes" id="UP000293550">
    <property type="component" value="Unassembled WGS sequence"/>
</dbReference>
<dbReference type="PROSITE" id="PS50112">
    <property type="entry name" value="PAS"/>
    <property type="match status" value="1"/>
</dbReference>
<keyword evidence="4" id="KW-0808">Transferase</keyword>
<dbReference type="FunFam" id="1.10.287.130:FF:000037">
    <property type="entry name" value="Hybrid sensor histidine kinase/response regulator"/>
    <property type="match status" value="1"/>
</dbReference>
<dbReference type="SUPFAM" id="SSF55785">
    <property type="entry name" value="PYP-like sensor domain (PAS domain)"/>
    <property type="match status" value="2"/>
</dbReference>
<dbReference type="Pfam" id="PF00989">
    <property type="entry name" value="PAS"/>
    <property type="match status" value="1"/>
</dbReference>
<name>A0A4Q7DFY9_9PROT</name>
<feature type="transmembrane region" description="Helical" evidence="10">
    <location>
        <begin position="34"/>
        <end position="55"/>
    </location>
</feature>
<keyword evidence="10" id="KW-0472">Membrane</keyword>
<feature type="domain" description="Histidine kinase" evidence="11">
    <location>
        <begin position="441"/>
        <end position="664"/>
    </location>
</feature>
<dbReference type="InterPro" id="IPR004358">
    <property type="entry name" value="Sig_transdc_His_kin-like_C"/>
</dbReference>
<dbReference type="SMART" id="SM00387">
    <property type="entry name" value="HATPase_c"/>
    <property type="match status" value="1"/>
</dbReference>
<evidence type="ECO:0000256" key="6">
    <source>
        <dbReference type="ARBA" id="ARBA00022777"/>
    </source>
</evidence>
<evidence type="ECO:0000256" key="7">
    <source>
        <dbReference type="ARBA" id="ARBA00022840"/>
    </source>
</evidence>
<evidence type="ECO:0000259" key="12">
    <source>
        <dbReference type="PROSITE" id="PS50110"/>
    </source>
</evidence>
<keyword evidence="10" id="KW-0812">Transmembrane</keyword>
<dbReference type="OrthoDB" id="9796100at2"/>
<evidence type="ECO:0000259" key="11">
    <source>
        <dbReference type="PROSITE" id="PS50109"/>
    </source>
</evidence>
<keyword evidence="15" id="KW-1185">Reference proteome</keyword>
<gene>
    <name evidence="14" type="ORF">EQU50_06470</name>
</gene>
<dbReference type="GO" id="GO:0006355">
    <property type="term" value="P:regulation of DNA-templated transcription"/>
    <property type="evidence" value="ECO:0007669"/>
    <property type="project" value="InterPro"/>
</dbReference>
<dbReference type="SUPFAM" id="SSF55874">
    <property type="entry name" value="ATPase domain of HSP90 chaperone/DNA topoisomerase II/histidine kinase"/>
    <property type="match status" value="1"/>
</dbReference>
<dbReference type="InterPro" id="IPR003594">
    <property type="entry name" value="HATPase_dom"/>
</dbReference>
<comment type="catalytic activity">
    <reaction evidence="1">
        <text>ATP + protein L-histidine = ADP + protein N-phospho-L-histidine.</text>
        <dbReference type="EC" id="2.7.13.3"/>
    </reaction>
</comment>
<dbReference type="InterPro" id="IPR036890">
    <property type="entry name" value="HATPase_C_sf"/>
</dbReference>
<dbReference type="Pfam" id="PF02518">
    <property type="entry name" value="HATPase_c"/>
    <property type="match status" value="1"/>
</dbReference>
<keyword evidence="3 9" id="KW-0597">Phosphoprotein</keyword>
<dbReference type="Gene3D" id="1.10.287.130">
    <property type="match status" value="1"/>
</dbReference>
<evidence type="ECO:0000313" key="15">
    <source>
        <dbReference type="Proteomes" id="UP000293550"/>
    </source>
</evidence>
<dbReference type="PROSITE" id="PS50110">
    <property type="entry name" value="RESPONSE_REGULATORY"/>
    <property type="match status" value="1"/>
</dbReference>
<evidence type="ECO:0000259" key="13">
    <source>
        <dbReference type="PROSITE" id="PS50112"/>
    </source>
</evidence>
<proteinExistence type="predicted"/>
<evidence type="ECO:0000256" key="4">
    <source>
        <dbReference type="ARBA" id="ARBA00022679"/>
    </source>
</evidence>
<keyword evidence="5" id="KW-0547">Nucleotide-binding</keyword>
<evidence type="ECO:0000256" key="3">
    <source>
        <dbReference type="ARBA" id="ARBA00022553"/>
    </source>
</evidence>
<keyword evidence="10" id="KW-1133">Transmembrane helix</keyword>
<dbReference type="Pfam" id="PF00072">
    <property type="entry name" value="Response_reg"/>
    <property type="match status" value="1"/>
</dbReference>
<dbReference type="SMART" id="SM00091">
    <property type="entry name" value="PAS"/>
    <property type="match status" value="2"/>
</dbReference>
<evidence type="ECO:0000256" key="1">
    <source>
        <dbReference type="ARBA" id="ARBA00000085"/>
    </source>
</evidence>
<dbReference type="SUPFAM" id="SSF47384">
    <property type="entry name" value="Homodimeric domain of signal transducing histidine kinase"/>
    <property type="match status" value="1"/>
</dbReference>
<evidence type="ECO:0000313" key="14">
    <source>
        <dbReference type="EMBL" id="RZI45741.1"/>
    </source>
</evidence>
<dbReference type="InterPro" id="IPR011006">
    <property type="entry name" value="CheY-like_superfamily"/>
</dbReference>
<dbReference type="Pfam" id="PF00512">
    <property type="entry name" value="HisKA"/>
    <property type="match status" value="1"/>
</dbReference>
<dbReference type="CDD" id="cd00082">
    <property type="entry name" value="HisKA"/>
    <property type="match status" value="1"/>
</dbReference>
<dbReference type="InterPro" id="IPR035965">
    <property type="entry name" value="PAS-like_dom_sf"/>
</dbReference>
<evidence type="ECO:0000256" key="5">
    <source>
        <dbReference type="ARBA" id="ARBA00022741"/>
    </source>
</evidence>
<dbReference type="Gene3D" id="3.30.565.10">
    <property type="entry name" value="Histidine kinase-like ATPase, C-terminal domain"/>
    <property type="match status" value="1"/>
</dbReference>
<dbReference type="GO" id="GO:0000155">
    <property type="term" value="F:phosphorelay sensor kinase activity"/>
    <property type="evidence" value="ECO:0007669"/>
    <property type="project" value="InterPro"/>
</dbReference>
<keyword evidence="7" id="KW-0067">ATP-binding</keyword>
<feature type="domain" description="Response regulatory" evidence="12">
    <location>
        <begin position="686"/>
        <end position="801"/>
    </location>
</feature>
<dbReference type="SMART" id="SM00388">
    <property type="entry name" value="HisKA"/>
    <property type="match status" value="1"/>
</dbReference>
<dbReference type="SUPFAM" id="SSF52172">
    <property type="entry name" value="CheY-like"/>
    <property type="match status" value="1"/>
</dbReference>
<dbReference type="PROSITE" id="PS50109">
    <property type="entry name" value="HIS_KIN"/>
    <property type="match status" value="1"/>
</dbReference>
<dbReference type="InterPro" id="IPR013767">
    <property type="entry name" value="PAS_fold"/>
</dbReference>
<evidence type="ECO:0000256" key="8">
    <source>
        <dbReference type="ARBA" id="ARBA00023012"/>
    </source>
</evidence>